<feature type="non-terminal residue" evidence="1">
    <location>
        <position position="80"/>
    </location>
</feature>
<feature type="non-terminal residue" evidence="1">
    <location>
        <position position="1"/>
    </location>
</feature>
<organism evidence="1 2">
    <name type="scientific">Aphis craccivora</name>
    <name type="common">Cowpea aphid</name>
    <dbReference type="NCBI Taxonomy" id="307492"/>
    <lineage>
        <taxon>Eukaryota</taxon>
        <taxon>Metazoa</taxon>
        <taxon>Ecdysozoa</taxon>
        <taxon>Arthropoda</taxon>
        <taxon>Hexapoda</taxon>
        <taxon>Insecta</taxon>
        <taxon>Pterygota</taxon>
        <taxon>Neoptera</taxon>
        <taxon>Paraneoptera</taxon>
        <taxon>Hemiptera</taxon>
        <taxon>Sternorrhyncha</taxon>
        <taxon>Aphidomorpha</taxon>
        <taxon>Aphidoidea</taxon>
        <taxon>Aphididae</taxon>
        <taxon>Aphidini</taxon>
        <taxon>Aphis</taxon>
        <taxon>Aphis</taxon>
    </lineage>
</organism>
<accession>A0A6G0ZQI9</accession>
<name>A0A6G0ZQI9_APHCR</name>
<evidence type="ECO:0000313" key="2">
    <source>
        <dbReference type="Proteomes" id="UP000478052"/>
    </source>
</evidence>
<gene>
    <name evidence="1" type="ORF">FWK35_00000169</name>
</gene>
<dbReference type="EMBL" id="VUJU01000047">
    <property type="protein sequence ID" value="KAF0773592.1"/>
    <property type="molecule type" value="Genomic_DNA"/>
</dbReference>
<sequence>IERCVYYVLYRTFVNFVPIKTGQKPKRLVAGTMLCKGVHENRDWTRKRRAAILSFSLPRTHSRTHRRRLRRVYRIIRTHR</sequence>
<dbReference type="Proteomes" id="UP000478052">
    <property type="component" value="Unassembled WGS sequence"/>
</dbReference>
<protein>
    <submittedName>
        <fullName evidence="1">Uncharacterized protein</fullName>
    </submittedName>
</protein>
<reference evidence="1 2" key="1">
    <citation type="submission" date="2019-08" db="EMBL/GenBank/DDBJ databases">
        <title>Whole genome of Aphis craccivora.</title>
        <authorList>
            <person name="Voronova N.V."/>
            <person name="Shulinski R.S."/>
            <person name="Bandarenka Y.V."/>
            <person name="Zhorov D.G."/>
            <person name="Warner D."/>
        </authorList>
    </citation>
    <scope>NUCLEOTIDE SEQUENCE [LARGE SCALE GENOMIC DNA]</scope>
    <source>
        <strain evidence="1">180601</strain>
        <tissue evidence="1">Whole Body</tissue>
    </source>
</reference>
<dbReference type="AlphaFoldDB" id="A0A6G0ZQI9"/>
<proteinExistence type="predicted"/>
<evidence type="ECO:0000313" key="1">
    <source>
        <dbReference type="EMBL" id="KAF0773592.1"/>
    </source>
</evidence>
<comment type="caution">
    <text evidence="1">The sequence shown here is derived from an EMBL/GenBank/DDBJ whole genome shotgun (WGS) entry which is preliminary data.</text>
</comment>
<keyword evidence="2" id="KW-1185">Reference proteome</keyword>